<evidence type="ECO:0000313" key="1">
    <source>
        <dbReference type="EMBL" id="PJG84584.1"/>
    </source>
</evidence>
<keyword evidence="2" id="KW-1185">Reference proteome</keyword>
<proteinExistence type="predicted"/>
<dbReference type="GO" id="GO:0003824">
    <property type="term" value="F:catalytic activity"/>
    <property type="evidence" value="ECO:0007669"/>
    <property type="project" value="UniProtKB-ARBA"/>
</dbReference>
<reference evidence="1 2" key="1">
    <citation type="submission" date="2017-11" db="EMBL/GenBank/DDBJ databases">
        <title>Reclassification of Bisgaard taxon 7 as Conservatibacter flavescens gen. nov., sp. nov.</title>
        <authorList>
            <person name="Christensen H."/>
        </authorList>
    </citation>
    <scope>NUCLEOTIDE SEQUENCE [LARGE SCALE GENOMIC DNA]</scope>
    <source>
        <strain evidence="1 2">7_4</strain>
    </source>
</reference>
<protein>
    <recommendedName>
        <fullName evidence="3">ESPR domain-containing protein</fullName>
    </recommendedName>
</protein>
<dbReference type="AlphaFoldDB" id="A0A2M8S0E4"/>
<dbReference type="OrthoDB" id="2664633at2"/>
<evidence type="ECO:0000313" key="2">
    <source>
        <dbReference type="Proteomes" id="UP000229329"/>
    </source>
</evidence>
<gene>
    <name evidence="1" type="ORF">CVP05_10625</name>
</gene>
<dbReference type="InterPro" id="IPR025157">
    <property type="entry name" value="Hemagglutinin_rpt"/>
</dbReference>
<comment type="caution">
    <text evidence="1">The sequence shown here is derived from an EMBL/GenBank/DDBJ whole genome shotgun (WGS) entry which is preliminary data.</text>
</comment>
<dbReference type="EMBL" id="PHHA01000027">
    <property type="protein sequence ID" value="PJG84584.1"/>
    <property type="molecule type" value="Genomic_DNA"/>
</dbReference>
<name>A0A2M8S0E4_9PAST</name>
<accession>A0A2M8S0E4</accession>
<dbReference type="Proteomes" id="UP000229329">
    <property type="component" value="Unassembled WGS sequence"/>
</dbReference>
<organism evidence="1 2">
    <name type="scientific">Conservatibacter flavescens</name>
    <dbReference type="NCBI Taxonomy" id="28161"/>
    <lineage>
        <taxon>Bacteria</taxon>
        <taxon>Pseudomonadati</taxon>
        <taxon>Pseudomonadota</taxon>
        <taxon>Gammaproteobacteria</taxon>
        <taxon>Pasteurellales</taxon>
        <taxon>Pasteurellaceae</taxon>
        <taxon>Conservatibacter</taxon>
    </lineage>
</organism>
<dbReference type="Pfam" id="PF13332">
    <property type="entry name" value="Fil_haemagg_2"/>
    <property type="match status" value="1"/>
</dbReference>
<evidence type="ECO:0008006" key="3">
    <source>
        <dbReference type="Google" id="ProtNLM"/>
    </source>
</evidence>
<sequence length="200" mass="20483">MAVKRIYQAAVSTARSAEKVYTSKNNRINAMAAANAGFEAMRAAEQLAKATEAIGNGAQGMSQGVSVSITYGQQKSVETRHSEGNQAEKSQINAGGKVNIQMAGAGKDSTLTIAGADIGGQQGTKLKAEGNIDVLAVDENHLERSTNKSSGFNVGVAIAFQNGVSAGITAGANVAKGNGNGNGDSQAYQFAAVLIEIQDF</sequence>